<sequence length="107" mass="12068">MEQLREKLVESGVARDTVEAMDKEQLKNLAKAFNINPVEYLPRTVEIVTGKNGARYVVTEGYVVPKYKNQKEVAGETSLAKNLYTRVEAIDKQVEDLLIAKGLLEKE</sequence>
<protein>
    <submittedName>
        <fullName evidence="1">Uncharacterized protein</fullName>
    </submittedName>
</protein>
<proteinExistence type="predicted"/>
<organism evidence="1">
    <name type="scientific">marine sediment metagenome</name>
    <dbReference type="NCBI Taxonomy" id="412755"/>
    <lineage>
        <taxon>unclassified sequences</taxon>
        <taxon>metagenomes</taxon>
        <taxon>ecological metagenomes</taxon>
    </lineage>
</organism>
<evidence type="ECO:0000313" key="1">
    <source>
        <dbReference type="EMBL" id="KKL04517.1"/>
    </source>
</evidence>
<reference evidence="1" key="1">
    <citation type="journal article" date="2015" name="Nature">
        <title>Complex archaea that bridge the gap between prokaryotes and eukaryotes.</title>
        <authorList>
            <person name="Spang A."/>
            <person name="Saw J.H."/>
            <person name="Jorgensen S.L."/>
            <person name="Zaremba-Niedzwiedzka K."/>
            <person name="Martijn J."/>
            <person name="Lind A.E."/>
            <person name="van Eijk R."/>
            <person name="Schleper C."/>
            <person name="Guy L."/>
            <person name="Ettema T.J."/>
        </authorList>
    </citation>
    <scope>NUCLEOTIDE SEQUENCE</scope>
</reference>
<accession>A0A0F9ASC2</accession>
<dbReference type="EMBL" id="LAZR01044492">
    <property type="protein sequence ID" value="KKL04517.1"/>
    <property type="molecule type" value="Genomic_DNA"/>
</dbReference>
<dbReference type="AlphaFoldDB" id="A0A0F9ASC2"/>
<gene>
    <name evidence="1" type="ORF">LCGC14_2615270</name>
</gene>
<comment type="caution">
    <text evidence="1">The sequence shown here is derived from an EMBL/GenBank/DDBJ whole genome shotgun (WGS) entry which is preliminary data.</text>
</comment>
<name>A0A0F9ASC2_9ZZZZ</name>